<gene>
    <name evidence="2" type="ORF">A2074_08600</name>
</gene>
<dbReference type="InterPro" id="IPR052188">
    <property type="entry name" value="Ni-pincer_cofactor_biosynth"/>
</dbReference>
<dbReference type="InterPro" id="IPR014729">
    <property type="entry name" value="Rossmann-like_a/b/a_fold"/>
</dbReference>
<organism evidence="2 3">
    <name type="scientific">Candidatus Aquicultor primus</name>
    <dbReference type="NCBI Taxonomy" id="1797195"/>
    <lineage>
        <taxon>Bacteria</taxon>
        <taxon>Bacillati</taxon>
        <taxon>Actinomycetota</taxon>
        <taxon>Candidatus Aquicultoria</taxon>
        <taxon>Candidatus Aquicultorales</taxon>
        <taxon>Candidatus Aquicultoraceae</taxon>
        <taxon>Candidatus Aquicultor</taxon>
    </lineage>
</organism>
<feature type="domain" description="NAD/GMP synthase" evidence="1">
    <location>
        <begin position="18"/>
        <end position="78"/>
    </location>
</feature>
<dbReference type="Proteomes" id="UP000178086">
    <property type="component" value="Unassembled WGS sequence"/>
</dbReference>
<dbReference type="Gene3D" id="3.40.50.620">
    <property type="entry name" value="HUPs"/>
    <property type="match status" value="1"/>
</dbReference>
<dbReference type="PANTHER" id="PTHR43169:SF2">
    <property type="entry name" value="NAD_GMP SYNTHASE DOMAIN-CONTAINING PROTEIN"/>
    <property type="match status" value="1"/>
</dbReference>
<sequence>MLDGTIMAKYEQLKETIRRFESVVVGFSSGIDSTLVLKAALEVLPQDKVLAVTADSPIFPHDELEAAADIAKGLGAGHIFVESGETRLPEFTENTAERCYICKRNFYSVFGAVAAEHGFNAVVDGTNLDDKMDDRPWLRILDELGVVSPLYEARLTKREIIELSDSFGLETKKPLYLCLASRFSTGIPIDVDKMEQLYEVELWLLQQGVSD</sequence>
<evidence type="ECO:0000313" key="3">
    <source>
        <dbReference type="Proteomes" id="UP000178086"/>
    </source>
</evidence>
<dbReference type="GO" id="GO:0006163">
    <property type="term" value="P:purine nucleotide metabolic process"/>
    <property type="evidence" value="ECO:0007669"/>
    <property type="project" value="UniProtKB-ARBA"/>
</dbReference>
<evidence type="ECO:0000313" key="2">
    <source>
        <dbReference type="EMBL" id="OFW34941.1"/>
    </source>
</evidence>
<dbReference type="AlphaFoldDB" id="A0A1F2UPR1"/>
<dbReference type="SUPFAM" id="SSF52402">
    <property type="entry name" value="Adenine nucleotide alpha hydrolases-like"/>
    <property type="match status" value="1"/>
</dbReference>
<dbReference type="EMBL" id="MELI01000026">
    <property type="protein sequence ID" value="OFW34941.1"/>
    <property type="molecule type" value="Genomic_DNA"/>
</dbReference>
<evidence type="ECO:0000259" key="1">
    <source>
        <dbReference type="Pfam" id="PF02540"/>
    </source>
</evidence>
<dbReference type="Pfam" id="PF02540">
    <property type="entry name" value="NAD_synthase"/>
    <property type="match status" value="1"/>
</dbReference>
<comment type="caution">
    <text evidence="2">The sequence shown here is derived from an EMBL/GenBank/DDBJ whole genome shotgun (WGS) entry which is preliminary data.</text>
</comment>
<reference evidence="2 3" key="1">
    <citation type="journal article" date="2016" name="Nat. Commun.">
        <title>Thousands of microbial genomes shed light on interconnected biogeochemical processes in an aquifer system.</title>
        <authorList>
            <person name="Anantharaman K."/>
            <person name="Brown C.T."/>
            <person name="Hug L.A."/>
            <person name="Sharon I."/>
            <person name="Castelle C.J."/>
            <person name="Probst A.J."/>
            <person name="Thomas B.C."/>
            <person name="Singh A."/>
            <person name="Wilkins M.J."/>
            <person name="Karaoz U."/>
            <person name="Brodie E.L."/>
            <person name="Williams K.H."/>
            <person name="Hubbard S.S."/>
            <person name="Banfield J.F."/>
        </authorList>
    </citation>
    <scope>NUCLEOTIDE SEQUENCE [LARGE SCALE GENOMIC DNA]</scope>
</reference>
<protein>
    <recommendedName>
        <fullName evidence="1">NAD/GMP synthase domain-containing protein</fullName>
    </recommendedName>
</protein>
<dbReference type="PANTHER" id="PTHR43169">
    <property type="entry name" value="EXSB FAMILY PROTEIN"/>
    <property type="match status" value="1"/>
</dbReference>
<accession>A0A1F2UPR1</accession>
<proteinExistence type="predicted"/>
<dbReference type="InterPro" id="IPR022310">
    <property type="entry name" value="NAD/GMP_synthase"/>
</dbReference>
<feature type="non-terminal residue" evidence="2">
    <location>
        <position position="211"/>
    </location>
</feature>
<name>A0A1F2UPR1_9ACTN</name>